<dbReference type="InterPro" id="IPR019632">
    <property type="entry name" value="DUF2497"/>
</dbReference>
<feature type="region of interest" description="Disordered" evidence="1">
    <location>
        <begin position="305"/>
        <end position="342"/>
    </location>
</feature>
<dbReference type="EMBL" id="BSNK01000001">
    <property type="protein sequence ID" value="GLQ22900.1"/>
    <property type="molecule type" value="Genomic_DNA"/>
</dbReference>
<proteinExistence type="predicted"/>
<dbReference type="Pfam" id="PF10691">
    <property type="entry name" value="DUF2497"/>
    <property type="match status" value="1"/>
</dbReference>
<feature type="compositionally biased region" description="Polar residues" evidence="1">
    <location>
        <begin position="52"/>
        <end position="67"/>
    </location>
</feature>
<feature type="compositionally biased region" description="Low complexity" evidence="1">
    <location>
        <begin position="68"/>
        <end position="85"/>
    </location>
</feature>
<evidence type="ECO:0008006" key="4">
    <source>
        <dbReference type="Google" id="ProtNLM"/>
    </source>
</evidence>
<evidence type="ECO:0000313" key="3">
    <source>
        <dbReference type="Proteomes" id="UP001161391"/>
    </source>
</evidence>
<evidence type="ECO:0000313" key="2">
    <source>
        <dbReference type="EMBL" id="GLQ22900.1"/>
    </source>
</evidence>
<evidence type="ECO:0000256" key="1">
    <source>
        <dbReference type="SAM" id="MobiDB-lite"/>
    </source>
</evidence>
<accession>A0ABQ5V743</accession>
<feature type="region of interest" description="Disordered" evidence="1">
    <location>
        <begin position="135"/>
        <end position="161"/>
    </location>
</feature>
<reference evidence="2" key="2">
    <citation type="submission" date="2023-01" db="EMBL/GenBank/DDBJ databases">
        <title>Draft genome sequence of Algimonas ampicilliniresistens strain NBRC 108219.</title>
        <authorList>
            <person name="Sun Q."/>
            <person name="Mori K."/>
        </authorList>
    </citation>
    <scope>NUCLEOTIDE SEQUENCE</scope>
    <source>
        <strain evidence="2">NBRC 108219</strain>
    </source>
</reference>
<feature type="region of interest" description="Disordered" evidence="1">
    <location>
        <begin position="1"/>
        <end position="27"/>
    </location>
</feature>
<feature type="region of interest" description="Disordered" evidence="1">
    <location>
        <begin position="41"/>
        <end position="85"/>
    </location>
</feature>
<dbReference type="RefSeq" id="WP_284387752.1">
    <property type="nucleotide sequence ID" value="NZ_BSNK01000001.1"/>
</dbReference>
<feature type="compositionally biased region" description="Polar residues" evidence="1">
    <location>
        <begin position="1"/>
        <end position="13"/>
    </location>
</feature>
<organism evidence="2 3">
    <name type="scientific">Algimonas ampicilliniresistens</name>
    <dbReference type="NCBI Taxonomy" id="1298735"/>
    <lineage>
        <taxon>Bacteria</taxon>
        <taxon>Pseudomonadati</taxon>
        <taxon>Pseudomonadota</taxon>
        <taxon>Alphaproteobacteria</taxon>
        <taxon>Maricaulales</taxon>
        <taxon>Robiginitomaculaceae</taxon>
        <taxon>Algimonas</taxon>
    </lineage>
</organism>
<feature type="region of interest" description="Disordered" evidence="1">
    <location>
        <begin position="175"/>
        <end position="202"/>
    </location>
</feature>
<comment type="caution">
    <text evidence="2">The sequence shown here is derived from an EMBL/GenBank/DDBJ whole genome shotgun (WGS) entry which is preliminary data.</text>
</comment>
<name>A0ABQ5V743_9PROT</name>
<dbReference type="Proteomes" id="UP001161391">
    <property type="component" value="Unassembled WGS sequence"/>
</dbReference>
<protein>
    <recommendedName>
        <fullName evidence="4">DUF2497 domain-containing protein</fullName>
    </recommendedName>
</protein>
<gene>
    <name evidence="2" type="ORF">GCM10007853_07740</name>
</gene>
<sequence length="424" mass="44710">MSEQTPETATTAPSEDGFTGAETEPSMEDILASIRKIIADDADPVPLDGPSDTAQPEPSIQGITETFASADVRPAPVAASADATSDSLDIDALLSEFDEELPGTETLQESFGQAFGLNDDADVLSLDDQLAIPEIDASGSDAPPVEAALDLPVPTSDDTDDMDRMMSELLVDLDEAPAPTDVSAGVVKASPQEDVKADTMTDAATDADLDLVKSLMADLTDEDEDPATGAADAAPVVRADATVDVDPIDALEDDILESILDMTLDDEIAAMEAQTREADTPNLMDIAAAADAAASAIPSTDIEITEEQPVETIAPTQAKPTPVEPKPAPQPTQSDTPEMETSMPRAIRSDAILDDVTEEATMSAFAQLNQVVEDKAIFNERGPRIGDLVQDALRPMLKEWLDENLQGIVERAVAKEVQRLATGK</sequence>
<reference evidence="2" key="1">
    <citation type="journal article" date="2014" name="Int. J. Syst. Evol. Microbiol.">
        <title>Complete genome of a new Firmicutes species belonging to the dominant human colonic microbiota ('Ruminococcus bicirculans') reveals two chromosomes and a selective capacity to utilize plant glucans.</title>
        <authorList>
            <consortium name="NISC Comparative Sequencing Program"/>
            <person name="Wegmann U."/>
            <person name="Louis P."/>
            <person name="Goesmann A."/>
            <person name="Henrissat B."/>
            <person name="Duncan S.H."/>
            <person name="Flint H.J."/>
        </authorList>
    </citation>
    <scope>NUCLEOTIDE SEQUENCE</scope>
    <source>
        <strain evidence="2">NBRC 108219</strain>
    </source>
</reference>
<keyword evidence="3" id="KW-1185">Reference proteome</keyword>